<evidence type="ECO:0000259" key="7">
    <source>
        <dbReference type="PROSITE" id="PS52019"/>
    </source>
</evidence>
<comment type="caution">
    <text evidence="8">The sequence shown here is derived from an EMBL/GenBank/DDBJ whole genome shotgun (WGS) entry which is preliminary data.</text>
</comment>
<dbReference type="InterPro" id="IPR016039">
    <property type="entry name" value="Thiolase-like"/>
</dbReference>
<comment type="similarity">
    <text evidence="5">Belongs to the thiolase-like superfamily. Beta-ketoacyl-ACP synthases family.</text>
</comment>
<evidence type="ECO:0000256" key="1">
    <source>
        <dbReference type="ARBA" id="ARBA00022450"/>
    </source>
</evidence>
<dbReference type="Pfam" id="PF16197">
    <property type="entry name" value="KAsynt_C_assoc"/>
    <property type="match status" value="1"/>
</dbReference>
<dbReference type="InterPro" id="IPR013968">
    <property type="entry name" value="PKS_KR"/>
</dbReference>
<dbReference type="InterPro" id="IPR049552">
    <property type="entry name" value="PKS_DH_N"/>
</dbReference>
<dbReference type="Pfam" id="PF08659">
    <property type="entry name" value="KR"/>
    <property type="match status" value="1"/>
</dbReference>
<dbReference type="InterPro" id="IPR049551">
    <property type="entry name" value="PKS_DH_C"/>
</dbReference>
<keyword evidence="1" id="KW-0596">Phosphopantetheine</keyword>
<dbReference type="EMBL" id="JAPNKA010000001">
    <property type="protein sequence ID" value="MCY1074895.1"/>
    <property type="molecule type" value="Genomic_DNA"/>
</dbReference>
<dbReference type="InterPro" id="IPR050091">
    <property type="entry name" value="PKS_NRPS_Biosynth_Enz"/>
</dbReference>
<evidence type="ECO:0000313" key="8">
    <source>
        <dbReference type="EMBL" id="MCY1074895.1"/>
    </source>
</evidence>
<dbReference type="Pfam" id="PF14765">
    <property type="entry name" value="PS-DH"/>
    <property type="match status" value="1"/>
</dbReference>
<dbReference type="PROSITE" id="PS52004">
    <property type="entry name" value="KS3_2"/>
    <property type="match status" value="2"/>
</dbReference>
<dbReference type="InterPro" id="IPR042104">
    <property type="entry name" value="PKS_dehydratase_sf"/>
</dbReference>
<evidence type="ECO:0000259" key="6">
    <source>
        <dbReference type="PROSITE" id="PS52004"/>
    </source>
</evidence>
<dbReference type="PROSITE" id="PS00606">
    <property type="entry name" value="KS3_1"/>
    <property type="match status" value="1"/>
</dbReference>
<keyword evidence="9" id="KW-1185">Reference proteome</keyword>
<feature type="active site" description="Proton acceptor; for dehydratase activity" evidence="4">
    <location>
        <position position="1522"/>
    </location>
</feature>
<dbReference type="Proteomes" id="UP001207654">
    <property type="component" value="Unassembled WGS sequence"/>
</dbReference>
<dbReference type="PANTHER" id="PTHR43775">
    <property type="entry name" value="FATTY ACID SYNTHASE"/>
    <property type="match status" value="1"/>
</dbReference>
<dbReference type="Pfam" id="PF02801">
    <property type="entry name" value="Ketoacyl-synt_C"/>
    <property type="match status" value="2"/>
</dbReference>
<dbReference type="InterPro" id="IPR049900">
    <property type="entry name" value="PKS_mFAS_DH"/>
</dbReference>
<dbReference type="SUPFAM" id="SSF51735">
    <property type="entry name" value="NAD(P)-binding Rossmann-fold domains"/>
    <property type="match status" value="2"/>
</dbReference>
<dbReference type="SMART" id="SM00825">
    <property type="entry name" value="PKS_KS"/>
    <property type="match status" value="1"/>
</dbReference>
<dbReference type="InterPro" id="IPR057326">
    <property type="entry name" value="KR_dom"/>
</dbReference>
<reference evidence="8 9" key="1">
    <citation type="submission" date="2022-11" db="EMBL/GenBank/DDBJ databases">
        <title>Minimal conservation of predation-associated metabolite biosynthetic gene clusters underscores biosynthetic potential of Myxococcota including descriptions for ten novel species: Archangium lansinium sp. nov., Myxococcus landrumus sp. nov., Nannocystis bai.</title>
        <authorList>
            <person name="Ahearne A."/>
            <person name="Stevens C."/>
            <person name="Phillips K."/>
        </authorList>
    </citation>
    <scope>NUCLEOTIDE SEQUENCE [LARGE SCALE GENOMIC DNA]</scope>
    <source>
        <strain evidence="8 9">MIWBW</strain>
    </source>
</reference>
<feature type="domain" description="Ketosynthase family 3 (KS3)" evidence="6">
    <location>
        <begin position="6"/>
        <end position="443"/>
    </location>
</feature>
<feature type="domain" description="PKS/mFAS DH" evidence="7">
    <location>
        <begin position="1491"/>
        <end position="1792"/>
    </location>
</feature>
<feature type="active site" description="Proton donor; for dehydratase activity" evidence="4">
    <location>
        <position position="1709"/>
    </location>
</feature>
<protein>
    <submittedName>
        <fullName evidence="8">SDR family NAD(P)-dependent oxidoreductase</fullName>
    </submittedName>
</protein>
<feature type="region of interest" description="C-terminal hotdog fold" evidence="4">
    <location>
        <begin position="1646"/>
        <end position="1792"/>
    </location>
</feature>
<keyword evidence="3 5" id="KW-0808">Transferase</keyword>
<dbReference type="PROSITE" id="PS52019">
    <property type="entry name" value="PKS_MFAS_DH"/>
    <property type="match status" value="1"/>
</dbReference>
<dbReference type="Pfam" id="PF00109">
    <property type="entry name" value="ketoacyl-synt"/>
    <property type="match status" value="2"/>
</dbReference>
<dbReference type="RefSeq" id="WP_267533850.1">
    <property type="nucleotide sequence ID" value="NZ_JAPNKA010000001.1"/>
</dbReference>
<dbReference type="Gene3D" id="3.40.47.10">
    <property type="match status" value="2"/>
</dbReference>
<dbReference type="Gene3D" id="3.10.129.110">
    <property type="entry name" value="Polyketide synthase dehydratase"/>
    <property type="match status" value="1"/>
</dbReference>
<dbReference type="InterPro" id="IPR036291">
    <property type="entry name" value="NAD(P)-bd_dom_sf"/>
</dbReference>
<proteinExistence type="inferred from homology"/>
<name>A0ABT3ZZR6_9BACT</name>
<dbReference type="SMART" id="SM00822">
    <property type="entry name" value="PKS_KR"/>
    <property type="match status" value="1"/>
</dbReference>
<dbReference type="Gene3D" id="3.40.50.720">
    <property type="entry name" value="NAD(P)-binding Rossmann-like Domain"/>
    <property type="match status" value="1"/>
</dbReference>
<dbReference type="InterPro" id="IPR020841">
    <property type="entry name" value="PKS_Beta-ketoAc_synthase_dom"/>
</dbReference>
<feature type="domain" description="Ketosynthase family 3 (KS3)" evidence="6">
    <location>
        <begin position="460"/>
        <end position="920"/>
    </location>
</feature>
<evidence type="ECO:0000256" key="2">
    <source>
        <dbReference type="ARBA" id="ARBA00022553"/>
    </source>
</evidence>
<evidence type="ECO:0000313" key="9">
    <source>
        <dbReference type="Proteomes" id="UP001207654"/>
    </source>
</evidence>
<organism evidence="8 9">
    <name type="scientific">Archangium lansingense</name>
    <dbReference type="NCBI Taxonomy" id="2995310"/>
    <lineage>
        <taxon>Bacteria</taxon>
        <taxon>Pseudomonadati</taxon>
        <taxon>Myxococcota</taxon>
        <taxon>Myxococcia</taxon>
        <taxon>Myxococcales</taxon>
        <taxon>Cystobacterineae</taxon>
        <taxon>Archangiaceae</taxon>
        <taxon>Archangium</taxon>
    </lineage>
</organism>
<dbReference type="SUPFAM" id="SSF53901">
    <property type="entry name" value="Thiolase-like"/>
    <property type="match status" value="3"/>
</dbReference>
<evidence type="ECO:0000256" key="5">
    <source>
        <dbReference type="RuleBase" id="RU003694"/>
    </source>
</evidence>
<evidence type="ECO:0000256" key="4">
    <source>
        <dbReference type="PROSITE-ProRule" id="PRU01363"/>
    </source>
</evidence>
<dbReference type="CDD" id="cd08953">
    <property type="entry name" value="KR_2_SDR_x"/>
    <property type="match status" value="1"/>
</dbReference>
<dbReference type="PANTHER" id="PTHR43775:SF37">
    <property type="entry name" value="SI:DKEY-61P9.11"/>
    <property type="match status" value="1"/>
</dbReference>
<sequence length="1796" mass="194066">MTSSTHIPLAIIGLGCRLPGADSPSRFMNQSLEGMRALTRVPEDWSAGLNLSHPLLGGFVPEEGKDWKKFRLPPAHVEKMHRMERLLHLTLLQATEDAGYSPEKSPGGRCAIYLGSTGLGLDMKTNQALRLRTPELREHLATLLQGRADGDRLLAAVDKLINEVAPPIITESVPMTATMVANRLSSLLDTRGGHLAVDAGTASSLAALRLASLSLQLGHCDVAVVGAVSPLLSPSSFGLLSARGWLAQQELLALDERSAGTLPGEGAVALVLCRLDDALADKQRIYAVLHGVSAEVNLKQGLSRLSRMVDRAARTCLDIAGIEAEQVRHVELQACGVPGLEDQELVGLKAALTSSRSEPLSFSTAAPQVGFQQAASGLVSVMRAALSLHGGVRAPVAGLTSPRHGVEGAMECLTRPEKLPPRSYVGVSSLGWSNIAYHALLGPAPAREAWADIRPVRLVNQKYAIVGMGAIAPGAPDSQALWTNIISKADAIGDLPPSRFDVNRTLGALLSEQEVVPRLAGTVELPLADARWLKLPPPQAVALDPSVTLFVKAAEEALGQAAYEPGAWNGRRVQVVVGQLPVRAKEFETELRFVIEQYLKVATEALRAQGLSAEQVAPLLDAVRQRMLGTLPPIDENTSQYYSGLACAARLAAMHDFTGGVMTVDAACASSLAAVHSAMLSLANRDADVVIAGGVAFNLVPEYAAALAVLGILSPRGTFPFDDRADGFVPAEGAGAVVIKRLEDAEANKDRIIAVISSIGFSSDGRGTSLFTPNAKGQARAVARALEEAKMHPDQLGLLEAHGTGTRVGDKVEADGYGEAFALRGRDNPVPMGTLKSQIGHTSSASGILGIIKTAFAVSEAFLPPMNGGEFPKAEIPFDKLPIALSLEGRPWPAPREGRRCAGVSSFGIGGTNYHVILEEHDNAHRKPQTADPLSATASYPIPSRGLSAQRWRVDLVPLSLSSEKRYQLQGKKLLLVGDEPGLVAAFSRLLLGKGVRLATVSVAGITDAMEVERRVRRASEELGGADGVIDLGAFGPVEYFLTLGSARFGRRMAETTARWHGTGRAMYERLQNAKGRTGCYVAVTSMGGDFGFVGDGGNVMGGSLAGFLKGLKQEVPGAIIKTIDFEPRASHWVVAETVARELEEGSDRTEIGYMASRRFVVGLRRADHPKEGSQVLRRVDPSWVLLFSGGGRGAVFEVAKAVARLGPKVIVTGRTPAPTGDEPYLALDDNDFENFRKEEMIRRKKADPTLTPVKFRESFEAYERARELWRNLQEVYAQGLSIEYETCDFRNAADVRAMVDRVREYHGHIDGIVHGAMVEASKSLPDKTPGIVAATMEVKVLGLINLLEATRRDDLKLMMCFGSGAGRFGNKGQTDYSAANDLMSKCAMAYAHRARPHMRCVTIDWTAWESVGAAARNKEVVQSTGVSYITPAEGAYWFINELLLGRTEREVAIFEERLFREWPFLGAAADGPDERTVYDDRGFLLVPSDYPMIDCVEQHGAEGLVATRTFDLTTDPFVLQHQLDSVPIMPGTFGFEMLGEAAALFRPDLAVLRAENLRIETPLKFFKAPLVGERAKGKPVHVTLTAKVIKQQGDEVTLYVESVSDLALGGRSDQTQRRIHQQGIYVLGPAPSVEEGTGKLPEALPGSRARSIFHLAKEPLYLGPLFCRAEWVYVGEREVEGIIRAPRQRDIFTHVARPRFQLDPLLLDAAFQVAANWDGHHNNLVSVPMGVDHLVRGRQRRIDESGHVKAKMVRVEGDDVIYDFEVRGEDGALLLGGTGLWFRRLHRSERRSAEI</sequence>
<dbReference type="Pfam" id="PF21089">
    <property type="entry name" value="PKS_DH_N"/>
    <property type="match status" value="1"/>
</dbReference>
<dbReference type="InterPro" id="IPR032821">
    <property type="entry name" value="PKS_assoc"/>
</dbReference>
<evidence type="ECO:0000256" key="3">
    <source>
        <dbReference type="ARBA" id="ARBA00022679"/>
    </source>
</evidence>
<accession>A0ABT3ZZR6</accession>
<dbReference type="CDD" id="cd00833">
    <property type="entry name" value="PKS"/>
    <property type="match status" value="2"/>
</dbReference>
<dbReference type="InterPro" id="IPR018201">
    <property type="entry name" value="Ketoacyl_synth_AS"/>
</dbReference>
<keyword evidence="2" id="KW-0597">Phosphoprotein</keyword>
<dbReference type="InterPro" id="IPR014031">
    <property type="entry name" value="Ketoacyl_synth_C"/>
</dbReference>
<gene>
    <name evidence="8" type="ORF">OV287_10370</name>
</gene>
<feature type="region of interest" description="N-terminal hotdog fold" evidence="4">
    <location>
        <begin position="1491"/>
        <end position="1633"/>
    </location>
</feature>
<dbReference type="InterPro" id="IPR014030">
    <property type="entry name" value="Ketoacyl_synth_N"/>
</dbReference>